<proteinExistence type="predicted"/>
<dbReference type="InParanoid" id="C5LHY7"/>
<protein>
    <submittedName>
        <fullName evidence="1">Uncharacterized protein</fullName>
    </submittedName>
</protein>
<accession>C5LHY7</accession>
<dbReference type="AlphaFoldDB" id="C5LHY7"/>
<organism evidence="2">
    <name type="scientific">Perkinsus marinus (strain ATCC 50983 / TXsc)</name>
    <dbReference type="NCBI Taxonomy" id="423536"/>
    <lineage>
        <taxon>Eukaryota</taxon>
        <taxon>Sar</taxon>
        <taxon>Alveolata</taxon>
        <taxon>Perkinsozoa</taxon>
        <taxon>Perkinsea</taxon>
        <taxon>Perkinsida</taxon>
        <taxon>Perkinsidae</taxon>
        <taxon>Perkinsus</taxon>
    </lineage>
</organism>
<dbReference type="GeneID" id="9048234"/>
<evidence type="ECO:0000313" key="2">
    <source>
        <dbReference type="Proteomes" id="UP000007800"/>
    </source>
</evidence>
<feature type="non-terminal residue" evidence="1">
    <location>
        <position position="59"/>
    </location>
</feature>
<name>C5LHY7_PERM5</name>
<keyword evidence="2" id="KW-1185">Reference proteome</keyword>
<reference evidence="1 2" key="1">
    <citation type="submission" date="2008-07" db="EMBL/GenBank/DDBJ databases">
        <authorList>
            <person name="El-Sayed N."/>
            <person name="Caler E."/>
            <person name="Inman J."/>
            <person name="Amedeo P."/>
            <person name="Hass B."/>
            <person name="Wortman J."/>
        </authorList>
    </citation>
    <scope>NUCLEOTIDE SEQUENCE [LARGE SCALE GENOMIC DNA]</scope>
    <source>
        <strain evidence="2">ATCC 50983 / TXsc</strain>
    </source>
</reference>
<sequence>MKLWLASPHPDIATAAVVLTFGPSQLEALQQLLASDPMRVGFGLRLAITQRHEIGALRQ</sequence>
<dbReference type="Proteomes" id="UP000007800">
    <property type="component" value="Unassembled WGS sequence"/>
</dbReference>
<gene>
    <name evidence="1" type="ORF">Pmar_PMAR023039</name>
</gene>
<dbReference type="RefSeq" id="XP_002771925.1">
    <property type="nucleotide sequence ID" value="XM_002771879.1"/>
</dbReference>
<evidence type="ECO:0000313" key="1">
    <source>
        <dbReference type="EMBL" id="EER03741.1"/>
    </source>
</evidence>
<dbReference type="EMBL" id="GG682149">
    <property type="protein sequence ID" value="EER03741.1"/>
    <property type="molecule type" value="Genomic_DNA"/>
</dbReference>